<protein>
    <recommendedName>
        <fullName evidence="4">HTH araC/xylS-type domain-containing protein</fullName>
    </recommendedName>
</protein>
<proteinExistence type="predicted"/>
<dbReference type="InterPro" id="IPR009057">
    <property type="entry name" value="Homeodomain-like_sf"/>
</dbReference>
<dbReference type="GO" id="GO:0043565">
    <property type="term" value="F:sequence-specific DNA binding"/>
    <property type="evidence" value="ECO:0007669"/>
    <property type="project" value="InterPro"/>
</dbReference>
<dbReference type="SMART" id="SM00342">
    <property type="entry name" value="HTH_ARAC"/>
    <property type="match status" value="1"/>
</dbReference>
<evidence type="ECO:0000313" key="5">
    <source>
        <dbReference type="EMBL" id="GHP00144.1"/>
    </source>
</evidence>
<dbReference type="Proteomes" id="UP000597444">
    <property type="component" value="Unassembled WGS sequence"/>
</dbReference>
<evidence type="ECO:0000313" key="6">
    <source>
        <dbReference type="Proteomes" id="UP000597444"/>
    </source>
</evidence>
<evidence type="ECO:0000256" key="3">
    <source>
        <dbReference type="ARBA" id="ARBA00023163"/>
    </source>
</evidence>
<dbReference type="InterPro" id="IPR050204">
    <property type="entry name" value="AraC_XylS_family_regulators"/>
</dbReference>
<keyword evidence="1" id="KW-0805">Transcription regulation</keyword>
<evidence type="ECO:0000256" key="2">
    <source>
        <dbReference type="ARBA" id="ARBA00023125"/>
    </source>
</evidence>
<sequence>MSSFFEGRGSDSPYIEAVWHGQAGSDYAPVCPASSHWHLLFLKQHGSVNVTVVGPLTRAIPVAQAEGTSWFGITFPLGTFLPAAPVRDLLDEQAILSFAANASFSLVGSRFQFPDYDNAETFVDWLVRKRLLVSDPVVKAVLAGHPQEISLRTVRRRFLFASGLTFKMISQIERAKQAATLLEQGVSLFDAAYQAGYADQPHMTRALKHFIGYTPAHIARLGSKGELG</sequence>
<name>A0A8J3ITC6_9CHLR</name>
<evidence type="ECO:0000256" key="1">
    <source>
        <dbReference type="ARBA" id="ARBA00023015"/>
    </source>
</evidence>
<dbReference type="PROSITE" id="PS01124">
    <property type="entry name" value="HTH_ARAC_FAMILY_2"/>
    <property type="match status" value="1"/>
</dbReference>
<keyword evidence="2" id="KW-0238">DNA-binding</keyword>
<dbReference type="GO" id="GO:0003700">
    <property type="term" value="F:DNA-binding transcription factor activity"/>
    <property type="evidence" value="ECO:0007669"/>
    <property type="project" value="InterPro"/>
</dbReference>
<keyword evidence="3" id="KW-0804">Transcription</keyword>
<dbReference type="Pfam" id="PF12833">
    <property type="entry name" value="HTH_18"/>
    <property type="match status" value="1"/>
</dbReference>
<dbReference type="RefSeq" id="WP_220210722.1">
    <property type="nucleotide sequence ID" value="NZ_BNJK01000002.1"/>
</dbReference>
<comment type="caution">
    <text evidence="5">The sequence shown here is derived from an EMBL/GenBank/DDBJ whole genome shotgun (WGS) entry which is preliminary data.</text>
</comment>
<dbReference type="InterPro" id="IPR018060">
    <property type="entry name" value="HTH_AraC"/>
</dbReference>
<gene>
    <name evidence="5" type="ORF">KSF_101910</name>
</gene>
<dbReference type="AlphaFoldDB" id="A0A8J3ITC6"/>
<dbReference type="PANTHER" id="PTHR46796:SF15">
    <property type="entry name" value="BLL1074 PROTEIN"/>
    <property type="match status" value="1"/>
</dbReference>
<dbReference type="EMBL" id="BNJK01000002">
    <property type="protein sequence ID" value="GHP00144.1"/>
    <property type="molecule type" value="Genomic_DNA"/>
</dbReference>
<dbReference type="SUPFAM" id="SSF46689">
    <property type="entry name" value="Homeodomain-like"/>
    <property type="match status" value="1"/>
</dbReference>
<organism evidence="5 6">
    <name type="scientific">Reticulibacter mediterranei</name>
    <dbReference type="NCBI Taxonomy" id="2778369"/>
    <lineage>
        <taxon>Bacteria</taxon>
        <taxon>Bacillati</taxon>
        <taxon>Chloroflexota</taxon>
        <taxon>Ktedonobacteria</taxon>
        <taxon>Ktedonobacterales</taxon>
        <taxon>Reticulibacteraceae</taxon>
        <taxon>Reticulibacter</taxon>
    </lineage>
</organism>
<keyword evidence="6" id="KW-1185">Reference proteome</keyword>
<dbReference type="PANTHER" id="PTHR46796">
    <property type="entry name" value="HTH-TYPE TRANSCRIPTIONAL ACTIVATOR RHAS-RELATED"/>
    <property type="match status" value="1"/>
</dbReference>
<reference evidence="5" key="1">
    <citation type="submission" date="2020-10" db="EMBL/GenBank/DDBJ databases">
        <title>Taxonomic study of unclassified bacteria belonging to the class Ktedonobacteria.</title>
        <authorList>
            <person name="Yabe S."/>
            <person name="Wang C.M."/>
            <person name="Zheng Y."/>
            <person name="Sakai Y."/>
            <person name="Cavaletti L."/>
            <person name="Monciardini P."/>
            <person name="Donadio S."/>
        </authorList>
    </citation>
    <scope>NUCLEOTIDE SEQUENCE</scope>
    <source>
        <strain evidence="5">ID150040</strain>
    </source>
</reference>
<feature type="domain" description="HTH araC/xylS-type" evidence="4">
    <location>
        <begin position="149"/>
        <end position="221"/>
    </location>
</feature>
<accession>A0A8J3ITC6</accession>
<evidence type="ECO:0000259" key="4">
    <source>
        <dbReference type="PROSITE" id="PS01124"/>
    </source>
</evidence>
<dbReference type="Gene3D" id="1.10.10.60">
    <property type="entry name" value="Homeodomain-like"/>
    <property type="match status" value="1"/>
</dbReference>